<proteinExistence type="predicted"/>
<sequence length="378" mass="44005">MLRILGNLLSIKIYKHNKFVLLRYHISENLVCAFFTYWYDNFILFEKNKDVLMTYIQSDTALTIDDSHITKTEFSDMPELITYKFRTNYDKKLAEMQIPAKLNSIISQIKSLDGLKGLVKGSFNRIRNSNQNEEITLNYLETAFDSYWFIDVERQLKYECNEIYTCDVANYHAKNVQLPLKANEKSEFEVKNGKIQFEVTEFCETVKRYRHFLSNITGNVEDEFATLYLGGKNKFENSKVSKNKVNTDKVLRFELSPERLITKSVLQLLSEKIKAERITFDRLSFKEVNLYLLPVHFFSYSNPVKGMENCLVKFNAVTGDCEIMNQTKYPSLVSKEDLPTIISELIVETANYVLPLSGTVAKIVIDNTRKNKIDNDEK</sequence>
<accession>A0ABP2DN46</accession>
<gene>
    <name evidence="1" type="ORF">AM202_0268</name>
</gene>
<name>A0ABP2DN46_9PAST</name>
<evidence type="ECO:0000313" key="1">
    <source>
        <dbReference type="EMBL" id="EEF15938.1"/>
    </source>
</evidence>
<protein>
    <submittedName>
        <fullName evidence="1">Uncharacterized protein</fullName>
    </submittedName>
</protein>
<dbReference type="EMBL" id="ACFT01000008">
    <property type="protein sequence ID" value="EEF15938.1"/>
    <property type="molecule type" value="Genomic_DNA"/>
</dbReference>
<dbReference type="Proteomes" id="UP000003394">
    <property type="component" value="Unassembled WGS sequence"/>
</dbReference>
<comment type="caution">
    <text evidence="1">The sequence shown here is derived from an EMBL/GenBank/DDBJ whole genome shotgun (WGS) entry which is preliminary data.</text>
</comment>
<reference evidence="1 2" key="1">
    <citation type="journal article" date="2010" name="Vet. Microbiol.">
        <title>Production of haemolysins by strains of the Actinobacillus minor/porcitonsillarum complex.</title>
        <authorList>
            <person name="Arya G."/>
            <person name="Niven D.F."/>
        </authorList>
    </citation>
    <scope>NUCLEOTIDE SEQUENCE [LARGE SCALE GENOMIC DNA]</scope>
    <source>
        <strain evidence="2">strain 202</strain>
    </source>
</reference>
<evidence type="ECO:0000313" key="2">
    <source>
        <dbReference type="Proteomes" id="UP000003394"/>
    </source>
</evidence>
<organism evidence="1 2">
    <name type="scientific">Actinobacillus minor 202</name>
    <dbReference type="NCBI Taxonomy" id="591023"/>
    <lineage>
        <taxon>Bacteria</taxon>
        <taxon>Pseudomonadati</taxon>
        <taxon>Pseudomonadota</taxon>
        <taxon>Gammaproteobacteria</taxon>
        <taxon>Pasteurellales</taxon>
        <taxon>Pasteurellaceae</taxon>
        <taxon>Actinobacillus</taxon>
    </lineage>
</organism>
<keyword evidence="2" id="KW-1185">Reference proteome</keyword>